<dbReference type="KEGG" id="ect:ECIAI39_2981"/>
<proteinExistence type="predicted"/>
<evidence type="ECO:0000313" key="2">
    <source>
        <dbReference type="Proteomes" id="UP000000749"/>
    </source>
</evidence>
<dbReference type="Proteomes" id="UP000000749">
    <property type="component" value="Chromosome"/>
</dbReference>
<gene>
    <name evidence="1" type="ordered locus">ECIAI39_2981</name>
</gene>
<dbReference type="AlphaFoldDB" id="A0A0H3MJV5"/>
<organism evidence="1 2">
    <name type="scientific">Escherichia coli O7:K1 (strain IAI39 / ExPEC)</name>
    <dbReference type="NCBI Taxonomy" id="585057"/>
    <lineage>
        <taxon>Bacteria</taxon>
        <taxon>Pseudomonadati</taxon>
        <taxon>Pseudomonadota</taxon>
        <taxon>Gammaproteobacteria</taxon>
        <taxon>Enterobacterales</taxon>
        <taxon>Enterobacteriaceae</taxon>
        <taxon>Escherichia</taxon>
    </lineage>
</organism>
<protein>
    <submittedName>
        <fullName evidence="1">Uncharacterized protein</fullName>
    </submittedName>
</protein>
<sequence>MWRMLDTRGGTWVQLVKDNKEGNGGAESHIASLPGVNPEYFYAISRTMGQFRDCVYIVNENITFIPATIRK</sequence>
<dbReference type="PATRIC" id="fig|585057.6.peg.3092"/>
<dbReference type="HOGENOM" id="CLU_2733589_0_0_6"/>
<name>A0A0H3MJV5_ECO7I</name>
<accession>A0A0H3MJV5</accession>
<reference evidence="2" key="1">
    <citation type="journal article" date="2009" name="PLoS Genet.">
        <title>Organised genome dynamics in the Escherichia coli species results in highly diverse adaptive paths.</title>
        <authorList>
            <person name="Touchon M."/>
            <person name="Hoede C."/>
            <person name="Tenaillon O."/>
            <person name="Barbe V."/>
            <person name="Baeriswyl S."/>
            <person name="Bidet P."/>
            <person name="Bingen E."/>
            <person name="Bonacorsi S."/>
            <person name="Bouchier C."/>
            <person name="Bouvet O."/>
            <person name="Calteau A."/>
            <person name="Chiapello H."/>
            <person name="Clermont O."/>
            <person name="Cruveiller S."/>
            <person name="Danchin A."/>
            <person name="Diard M."/>
            <person name="Dossat C."/>
            <person name="Karoui M.E."/>
            <person name="Frapy E."/>
            <person name="Garry L."/>
            <person name="Ghigo J.M."/>
            <person name="Gilles A.M."/>
            <person name="Johnson J."/>
            <person name="Le Bouguenec C."/>
            <person name="Lescat M."/>
            <person name="Mangenot S."/>
            <person name="Martinez-Jehanne V."/>
            <person name="Matic I."/>
            <person name="Nassif X."/>
            <person name="Oztas S."/>
            <person name="Petit M.A."/>
            <person name="Pichon C."/>
            <person name="Rouy Z."/>
            <person name="Ruf C.S."/>
            <person name="Schneider D."/>
            <person name="Tourret J."/>
            <person name="Vacherie B."/>
            <person name="Vallenet D."/>
            <person name="Medigue C."/>
            <person name="Rocha E.P.C."/>
            <person name="Denamur E."/>
        </authorList>
    </citation>
    <scope>NUCLEOTIDE SEQUENCE [LARGE SCALE GENOMIC DNA]</scope>
    <source>
        <strain evidence="2">IAI39 / ExPEC</strain>
    </source>
</reference>
<dbReference type="STRING" id="585057.ECIAI39_2981"/>
<dbReference type="EMBL" id="CU928164">
    <property type="protein sequence ID" value="CAR19100.1"/>
    <property type="molecule type" value="Genomic_DNA"/>
</dbReference>
<evidence type="ECO:0000313" key="1">
    <source>
        <dbReference type="EMBL" id="CAR19100.1"/>
    </source>
</evidence>